<evidence type="ECO:0000313" key="2">
    <source>
        <dbReference type="Proteomes" id="UP000593765"/>
    </source>
</evidence>
<evidence type="ECO:0000313" key="1">
    <source>
        <dbReference type="EMBL" id="QOV87411.1"/>
    </source>
</evidence>
<sequence>MAISLLDFANQSRSPMRRGIIQEITNESIFLKILRFVPVDGFAYTYNRQSALGGIAFRGLNDSYTEDAGVVNPQVESLSIFGGEVRTDRQIVNKQGDAARANAIAAKVKKAGLFFDRYVIKGDPTVDPLQFYGLNGRLTGSQVLTVAANGGPLTLELLDEALDSVVGSNSRKVIICNKAVRRQITALVRDAAGGAAMSEIGAQVREYDGAPIQVLDEDGDETPILDFNETQGSSNVTTSLYVIRPGSDVDGEHVQGLIGSKMIEHVSVGLLGTYYSDLVESAIGMGMFHPRAASRIKGITA</sequence>
<accession>A0A7M2WRH3</accession>
<dbReference type="Proteomes" id="UP000593765">
    <property type="component" value="Chromosome"/>
</dbReference>
<proteinExistence type="predicted"/>
<dbReference type="InterPro" id="IPR048813">
    <property type="entry name" value="GP7-like"/>
</dbReference>
<reference evidence="1 2" key="1">
    <citation type="submission" date="2020-10" db="EMBL/GenBank/DDBJ databases">
        <title>Wide distribution of Phycisphaera-like planctomycetes from WD2101 soil group in peatlands and genome analysis of the first cultivated representative.</title>
        <authorList>
            <person name="Dedysh S.N."/>
            <person name="Beletsky A.V."/>
            <person name="Ivanova A."/>
            <person name="Kulichevskaya I.S."/>
            <person name="Suzina N.E."/>
            <person name="Philippov D.A."/>
            <person name="Rakitin A.L."/>
            <person name="Mardanov A.V."/>
            <person name="Ravin N.V."/>
        </authorList>
    </citation>
    <scope>NUCLEOTIDE SEQUENCE [LARGE SCALE GENOMIC DNA]</scope>
    <source>
        <strain evidence="1 2">M1803</strain>
    </source>
</reference>
<protein>
    <recommendedName>
        <fullName evidence="3">Major capsid protein</fullName>
    </recommendedName>
</protein>
<evidence type="ECO:0008006" key="3">
    <source>
        <dbReference type="Google" id="ProtNLM"/>
    </source>
</evidence>
<gene>
    <name evidence="1" type="ORF">IPV69_14035</name>
</gene>
<dbReference type="SUPFAM" id="SSF56563">
    <property type="entry name" value="Major capsid protein gp5"/>
    <property type="match status" value="1"/>
</dbReference>
<dbReference type="KEGG" id="hbs:IPV69_14035"/>
<dbReference type="NCBIfam" id="NF045672">
    <property type="entry name" value="MCP_gp7_epsi_15"/>
    <property type="match status" value="1"/>
</dbReference>
<dbReference type="RefSeq" id="WP_206290311.1">
    <property type="nucleotide sequence ID" value="NZ_CP063458.1"/>
</dbReference>
<name>A0A7M2WRH3_9BACT</name>
<organism evidence="1 2">
    <name type="scientific">Humisphaera borealis</name>
    <dbReference type="NCBI Taxonomy" id="2807512"/>
    <lineage>
        <taxon>Bacteria</taxon>
        <taxon>Pseudomonadati</taxon>
        <taxon>Planctomycetota</taxon>
        <taxon>Phycisphaerae</taxon>
        <taxon>Tepidisphaerales</taxon>
        <taxon>Tepidisphaeraceae</taxon>
        <taxon>Humisphaera</taxon>
    </lineage>
</organism>
<dbReference type="AlphaFoldDB" id="A0A7M2WRH3"/>
<dbReference type="EMBL" id="CP063458">
    <property type="protein sequence ID" value="QOV87411.1"/>
    <property type="molecule type" value="Genomic_DNA"/>
</dbReference>
<keyword evidence="2" id="KW-1185">Reference proteome</keyword>